<dbReference type="AlphaFoldDB" id="A0A2P2N7G1"/>
<sequence length="26" mass="3178">MFVFYVEDKRANDHWLDEWSSNFGAN</sequence>
<name>A0A2P2N7G1_RHIMU</name>
<reference evidence="1" key="1">
    <citation type="submission" date="2018-02" db="EMBL/GenBank/DDBJ databases">
        <title>Rhizophora mucronata_Transcriptome.</title>
        <authorList>
            <person name="Meera S.P."/>
            <person name="Sreeshan A."/>
            <person name="Augustine A."/>
        </authorList>
    </citation>
    <scope>NUCLEOTIDE SEQUENCE</scope>
    <source>
        <tissue evidence="1">Leaf</tissue>
    </source>
</reference>
<dbReference type="EMBL" id="GGEC01057928">
    <property type="protein sequence ID" value="MBX38412.1"/>
    <property type="molecule type" value="Transcribed_RNA"/>
</dbReference>
<protein>
    <submittedName>
        <fullName evidence="1">Uncharacterized protein</fullName>
    </submittedName>
</protein>
<proteinExistence type="predicted"/>
<organism evidence="1">
    <name type="scientific">Rhizophora mucronata</name>
    <name type="common">Asiatic mangrove</name>
    <dbReference type="NCBI Taxonomy" id="61149"/>
    <lineage>
        <taxon>Eukaryota</taxon>
        <taxon>Viridiplantae</taxon>
        <taxon>Streptophyta</taxon>
        <taxon>Embryophyta</taxon>
        <taxon>Tracheophyta</taxon>
        <taxon>Spermatophyta</taxon>
        <taxon>Magnoliopsida</taxon>
        <taxon>eudicotyledons</taxon>
        <taxon>Gunneridae</taxon>
        <taxon>Pentapetalae</taxon>
        <taxon>rosids</taxon>
        <taxon>fabids</taxon>
        <taxon>Malpighiales</taxon>
        <taxon>Rhizophoraceae</taxon>
        <taxon>Rhizophora</taxon>
    </lineage>
</organism>
<evidence type="ECO:0000313" key="1">
    <source>
        <dbReference type="EMBL" id="MBX38412.1"/>
    </source>
</evidence>
<accession>A0A2P2N7G1</accession>